<keyword evidence="2" id="KW-1185">Reference proteome</keyword>
<dbReference type="STRING" id="3088.A0A383WGT3"/>
<reference evidence="1 2" key="1">
    <citation type="submission" date="2016-10" db="EMBL/GenBank/DDBJ databases">
        <authorList>
            <person name="Cai Z."/>
        </authorList>
    </citation>
    <scope>NUCLEOTIDE SEQUENCE [LARGE SCALE GENOMIC DNA]</scope>
</reference>
<dbReference type="Proteomes" id="UP000256970">
    <property type="component" value="Unassembled WGS sequence"/>
</dbReference>
<protein>
    <recommendedName>
        <fullName evidence="3">BACK domain-containing protein</fullName>
    </recommendedName>
</protein>
<dbReference type="AlphaFoldDB" id="A0A383WGT3"/>
<organism evidence="1 2">
    <name type="scientific">Tetradesmus obliquus</name>
    <name type="common">Green alga</name>
    <name type="synonym">Acutodesmus obliquus</name>
    <dbReference type="NCBI Taxonomy" id="3088"/>
    <lineage>
        <taxon>Eukaryota</taxon>
        <taxon>Viridiplantae</taxon>
        <taxon>Chlorophyta</taxon>
        <taxon>core chlorophytes</taxon>
        <taxon>Chlorophyceae</taxon>
        <taxon>CS clade</taxon>
        <taxon>Sphaeropleales</taxon>
        <taxon>Scenedesmaceae</taxon>
        <taxon>Tetradesmus</taxon>
    </lineage>
</organism>
<evidence type="ECO:0000313" key="2">
    <source>
        <dbReference type="Proteomes" id="UP000256970"/>
    </source>
</evidence>
<name>A0A383WGT3_TETOB</name>
<accession>A0A383WGT3</accession>
<dbReference type="EMBL" id="FNXT01001265">
    <property type="protein sequence ID" value="SZX76708.1"/>
    <property type="molecule type" value="Genomic_DNA"/>
</dbReference>
<evidence type="ECO:0000313" key="1">
    <source>
        <dbReference type="EMBL" id="SZX76708.1"/>
    </source>
</evidence>
<evidence type="ECO:0008006" key="3">
    <source>
        <dbReference type="Google" id="ProtNLM"/>
    </source>
</evidence>
<gene>
    <name evidence="1" type="ORF">BQ4739_LOCUS17080</name>
</gene>
<proteinExistence type="predicted"/>
<sequence>MIADMMGIDAAAQQAVKALASAAKSEQGLSAAALQALAGLAAWPACLLQLLPTILKRAACCRINSSRLEDIIAADTNKDVQQLLLGAFGDLDAACADKQLKQLLLKLPLPALQLLLSSDNLRVASEDTVLYVAQRHLFLYYVDEVTRAVTNTVKIKMLLMMKAAEMATAQAALAPLVRAPHLSLFALSCAALHGQSTSSSWQPLNPYMSQVRSLLSLKQAATAEQLAAAVAELHTAPASWRLGPRQIVPLADGVRLEWRLPVQQLRQASSNSFTMQGTINIHSPESSPPLGGWAWQMVVECKQAAGGTVVGLFVGPRQQHPDIWYKCNFTATWCGLRQPCRGPVSTVSRGLVNVLEMAPIAGGWGDDAVWAAAGLPTTGETLLQLHVHSVG</sequence>